<keyword evidence="2" id="KW-1185">Reference proteome</keyword>
<name>A0ABY3SZ55_9GAMM</name>
<proteinExistence type="predicted"/>
<sequence length="179" mass="19347">MVLKDTANTFYKADKRAKAEREQLATARAVQTETQRTQRQGGRLIEGQVSPITAFNDAHDVRSILTAHGYRATGSKFVAPTSQSGMAGVVILQGDDGKERAFSHHSNDPIANGLAHDAFDLFCILAHGGDEWAAIPAAAKLLTTNTGISLQAHNQITYRKHRAMHKARATLATIQGQTS</sequence>
<dbReference type="EMBL" id="CP091244">
    <property type="protein sequence ID" value="UJS24035.1"/>
    <property type="molecule type" value="Genomic_DNA"/>
</dbReference>
<gene>
    <name evidence="1" type="ORF">L2Y54_19205</name>
</gene>
<dbReference type="RefSeq" id="WP_236498293.1">
    <property type="nucleotide sequence ID" value="NZ_CP091244.1"/>
</dbReference>
<evidence type="ECO:0000313" key="2">
    <source>
        <dbReference type="Proteomes" id="UP001054801"/>
    </source>
</evidence>
<organism evidence="1 2">
    <name type="scientific">Thiothrix winogradskyi</name>
    <dbReference type="NCBI Taxonomy" id="96472"/>
    <lineage>
        <taxon>Bacteria</taxon>
        <taxon>Pseudomonadati</taxon>
        <taxon>Pseudomonadota</taxon>
        <taxon>Gammaproteobacteria</taxon>
        <taxon>Thiotrichales</taxon>
        <taxon>Thiotrichaceae</taxon>
        <taxon>Thiothrix</taxon>
    </lineage>
</organism>
<dbReference type="Proteomes" id="UP001054801">
    <property type="component" value="Chromosome"/>
</dbReference>
<evidence type="ECO:0000313" key="1">
    <source>
        <dbReference type="EMBL" id="UJS24035.1"/>
    </source>
</evidence>
<accession>A0ABY3SZ55</accession>
<reference evidence="1" key="1">
    <citation type="journal article" date="2022" name="Microorganisms">
        <title>Two New Species of Filamentous Sulfur Bacteria of the Genus Thiothrix, Thiothrix winogradskyi sp. nov. and 'Candidatus Thiothrix sulfatifontis' sp. nov.</title>
        <authorList>
            <person name="Ravin N.V."/>
            <person name="Rossetti S."/>
            <person name="Beletsky A.V."/>
            <person name="Kadnikov V.V."/>
            <person name="Rudenko T.S."/>
            <person name="Smolyakov D.D."/>
            <person name="Moskvitina M.I."/>
            <person name="Gureeva M.V."/>
            <person name="Mardanov A.V."/>
            <person name="Grabovich M.Y."/>
        </authorList>
    </citation>
    <scope>NUCLEOTIDE SEQUENCE</scope>
    <source>
        <strain evidence="1">CT3</strain>
    </source>
</reference>
<protein>
    <submittedName>
        <fullName evidence="1">Uncharacterized protein</fullName>
    </submittedName>
</protein>